<name>A0A9K3P9I8_9STRA</name>
<dbReference type="AlphaFoldDB" id="A0A9K3P9I8"/>
<proteinExistence type="predicted"/>
<feature type="compositionally biased region" description="Low complexity" evidence="1">
    <location>
        <begin position="74"/>
        <end position="92"/>
    </location>
</feature>
<evidence type="ECO:0000256" key="1">
    <source>
        <dbReference type="SAM" id="MobiDB-lite"/>
    </source>
</evidence>
<comment type="caution">
    <text evidence="2">The sequence shown here is derived from an EMBL/GenBank/DDBJ whole genome shotgun (WGS) entry which is preliminary data.</text>
</comment>
<gene>
    <name evidence="2" type="ORF">IV203_011068</name>
</gene>
<keyword evidence="3" id="KW-1185">Reference proteome</keyword>
<feature type="region of interest" description="Disordered" evidence="1">
    <location>
        <begin position="1"/>
        <end position="96"/>
    </location>
</feature>
<dbReference type="Proteomes" id="UP000693970">
    <property type="component" value="Unassembled WGS sequence"/>
</dbReference>
<dbReference type="EMBL" id="JAGRRH010000096">
    <property type="protein sequence ID" value="KAG7337049.1"/>
    <property type="molecule type" value="Genomic_DNA"/>
</dbReference>
<accession>A0A9K3P9I8</accession>
<reference evidence="2" key="2">
    <citation type="submission" date="2021-04" db="EMBL/GenBank/DDBJ databases">
        <authorList>
            <person name="Podell S."/>
        </authorList>
    </citation>
    <scope>NUCLEOTIDE SEQUENCE</scope>
    <source>
        <strain evidence="2">Hildebrandi</strain>
    </source>
</reference>
<organism evidence="2 3">
    <name type="scientific">Nitzschia inconspicua</name>
    <dbReference type="NCBI Taxonomy" id="303405"/>
    <lineage>
        <taxon>Eukaryota</taxon>
        <taxon>Sar</taxon>
        <taxon>Stramenopiles</taxon>
        <taxon>Ochrophyta</taxon>
        <taxon>Bacillariophyta</taxon>
        <taxon>Bacillariophyceae</taxon>
        <taxon>Bacillariophycidae</taxon>
        <taxon>Bacillariales</taxon>
        <taxon>Bacillariaceae</taxon>
        <taxon>Nitzschia</taxon>
    </lineage>
</organism>
<protein>
    <submittedName>
        <fullName evidence="2">Uncharacterized protein</fullName>
    </submittedName>
</protein>
<sequence>MPSAGESSGGATTVASRNLETIEFRSMQNAGEPSGYRRSPTPTNEGFAYDDDQHHFRPQIPLQYQSPRKPVARSLSGQRSSFSSSSQAQDSSVGRLSQKSISYTIADWSAVGMTGGILADLSDSTSTSSYAESYVDSDFGDTLRSSDRDIVGLTKEIDQMVAYADFDAVKAAAKAYDESSVDKEENSEFDRLAKIRERKEKKRELEAWRISLSRSFEKEG</sequence>
<feature type="compositionally biased region" description="Polar residues" evidence="1">
    <location>
        <begin position="1"/>
        <end position="19"/>
    </location>
</feature>
<evidence type="ECO:0000313" key="2">
    <source>
        <dbReference type="EMBL" id="KAG7337049.1"/>
    </source>
</evidence>
<reference evidence="2" key="1">
    <citation type="journal article" date="2021" name="Sci. Rep.">
        <title>Diploid genomic architecture of Nitzschia inconspicua, an elite biomass production diatom.</title>
        <authorList>
            <person name="Oliver A."/>
            <person name="Podell S."/>
            <person name="Pinowska A."/>
            <person name="Traller J.C."/>
            <person name="Smith S.R."/>
            <person name="McClure R."/>
            <person name="Beliaev A."/>
            <person name="Bohutskyi P."/>
            <person name="Hill E.A."/>
            <person name="Rabines A."/>
            <person name="Zheng H."/>
            <person name="Allen L.Z."/>
            <person name="Kuo A."/>
            <person name="Grigoriev I.V."/>
            <person name="Allen A.E."/>
            <person name="Hazlebeck D."/>
            <person name="Allen E.E."/>
        </authorList>
    </citation>
    <scope>NUCLEOTIDE SEQUENCE</scope>
    <source>
        <strain evidence="2">Hildebrandi</strain>
    </source>
</reference>
<dbReference type="OrthoDB" id="48903at2759"/>
<evidence type="ECO:0000313" key="3">
    <source>
        <dbReference type="Proteomes" id="UP000693970"/>
    </source>
</evidence>